<keyword evidence="1" id="KW-0539">Nucleus</keyword>
<dbReference type="GO" id="GO:0003697">
    <property type="term" value="F:single-stranded DNA binding"/>
    <property type="evidence" value="ECO:0007669"/>
    <property type="project" value="UniProtKB-UniRule"/>
</dbReference>
<dbReference type="PANTHER" id="PTHR12949">
    <property type="entry name" value="RNA POLYMERASE III DNA DIRECTED -RELATED"/>
    <property type="match status" value="1"/>
</dbReference>
<feature type="region of interest" description="Disordered" evidence="2">
    <location>
        <begin position="176"/>
        <end position="196"/>
    </location>
</feature>
<feature type="region of interest" description="Disordered" evidence="2">
    <location>
        <begin position="1"/>
        <end position="29"/>
    </location>
</feature>
<keyword evidence="4" id="KW-1185">Reference proteome</keyword>
<name>A0A9W7FC90_9STRA</name>
<dbReference type="EMBL" id="BRXZ01000322">
    <property type="protein sequence ID" value="GMI09525.1"/>
    <property type="molecule type" value="Genomic_DNA"/>
</dbReference>
<dbReference type="AlphaFoldDB" id="A0A9W7FC90"/>
<comment type="subunit">
    <text evidence="1">Component of the RNA polymerase III (Pol III) complex consisting of 17 subunits.</text>
</comment>
<dbReference type="OrthoDB" id="272392at2759"/>
<protein>
    <recommendedName>
        <fullName evidence="1">DNA-directed RNA polymerase III subunit RPC3</fullName>
        <shortName evidence="1">RNA polymerase III subunit C3</shortName>
    </recommendedName>
</protein>
<feature type="non-terminal residue" evidence="3">
    <location>
        <position position="1"/>
    </location>
</feature>
<dbReference type="InterPro" id="IPR039748">
    <property type="entry name" value="RPC3"/>
</dbReference>
<gene>
    <name evidence="3" type="ORF">TrRE_jg6112</name>
</gene>
<evidence type="ECO:0000313" key="4">
    <source>
        <dbReference type="Proteomes" id="UP001165082"/>
    </source>
</evidence>
<feature type="compositionally biased region" description="Acidic residues" evidence="2">
    <location>
        <begin position="180"/>
        <end position="191"/>
    </location>
</feature>
<evidence type="ECO:0000256" key="2">
    <source>
        <dbReference type="SAM" id="MobiDB-lite"/>
    </source>
</evidence>
<reference evidence="3" key="1">
    <citation type="submission" date="2022-07" db="EMBL/GenBank/DDBJ databases">
        <title>Genome analysis of Parmales, a sister group of diatoms, reveals the evolutionary specialization of diatoms from phago-mixotrophs to photoautotrophs.</title>
        <authorList>
            <person name="Ban H."/>
            <person name="Sato S."/>
            <person name="Yoshikawa S."/>
            <person name="Kazumasa Y."/>
            <person name="Nakamura Y."/>
            <person name="Ichinomiya M."/>
            <person name="Saitoh K."/>
            <person name="Sato N."/>
            <person name="Blanc-Mathieu R."/>
            <person name="Endo H."/>
            <person name="Kuwata A."/>
            <person name="Ogata H."/>
        </authorList>
    </citation>
    <scope>NUCLEOTIDE SEQUENCE</scope>
</reference>
<organism evidence="3 4">
    <name type="scientific">Triparma retinervis</name>
    <dbReference type="NCBI Taxonomy" id="2557542"/>
    <lineage>
        <taxon>Eukaryota</taxon>
        <taxon>Sar</taxon>
        <taxon>Stramenopiles</taxon>
        <taxon>Ochrophyta</taxon>
        <taxon>Bolidophyceae</taxon>
        <taxon>Parmales</taxon>
        <taxon>Triparmaceae</taxon>
        <taxon>Triparma</taxon>
    </lineage>
</organism>
<sequence length="502" mass="54969">METAPAAKQTAAHTPQTVHDLLHSSGPTTLPGIEKHLTQHLGKKDNVDRRSLLAVVSAAGRGTAGLSKGVASRGYLVDPRTIKVCLRVLLIHGIVKAGHGGIARGTNNKAKGRGVYYEVDESRAARMGRYQRYLEHLGDTMGGGGPSDEGVTARIAKTVMVEGMAEAEEIVRIVEKGFREEEEDSDSDSDDERVRDVNEDRIGRIAAGLAQMISDRVITAARRVVTDEVSEEEKVGWKGSGPAAETKVIERKVEEALKGALPGGAGALRGEVWTLNCWILDRRLRGCQISRFVEERCRGTAAKEDPGTGGRTAGAVWRAASFLAAEKAEGKVYDFTFAAEDILSVLQSNPGLAKGGAFEEDKPIDGQVKEALKELAGLKNPSALLERGGEEWEICYDECEEVVKERRVGHYVSERWGEDCARIFSGVAMLPEKVTREMLHTLYTSGLAEFHNFPTTKQHAYTQTIYLWGAETRKVMDAVDKALRTALVNIRDRRRVYINSDK</sequence>
<dbReference type="GO" id="GO:0005666">
    <property type="term" value="C:RNA polymerase III complex"/>
    <property type="evidence" value="ECO:0007669"/>
    <property type="project" value="UniProtKB-UniRule"/>
</dbReference>
<accession>A0A9W7FC90</accession>
<proteinExistence type="inferred from homology"/>
<comment type="subcellular location">
    <subcellularLocation>
        <location evidence="1">Nucleus</location>
    </subcellularLocation>
</comment>
<comment type="caution">
    <text evidence="3">The sequence shown here is derived from an EMBL/GenBank/DDBJ whole genome shotgun (WGS) entry which is preliminary data.</text>
</comment>
<dbReference type="Gene3D" id="1.10.10.10">
    <property type="entry name" value="Winged helix-like DNA-binding domain superfamily/Winged helix DNA-binding domain"/>
    <property type="match status" value="1"/>
</dbReference>
<dbReference type="Proteomes" id="UP001165082">
    <property type="component" value="Unassembled WGS sequence"/>
</dbReference>
<evidence type="ECO:0000256" key="1">
    <source>
        <dbReference type="RuleBase" id="RU367076"/>
    </source>
</evidence>
<comment type="similarity">
    <text evidence="1">Belongs to the eukaryotic RPC3/POLR3C RNA polymerase subunit family.</text>
</comment>
<keyword evidence="1" id="KW-0240">DNA-directed RNA polymerase</keyword>
<keyword evidence="1" id="KW-0804">Transcription</keyword>
<comment type="function">
    <text evidence="1">DNA-dependent RNA polymerase catalyzes the transcription of DNA into RNA using the four ribonucleoside triphosphates as substrates. Specific core component of RNA polymerase III which synthesizes small RNAs, such as 5S rRNA and tRNAs.</text>
</comment>
<dbReference type="PANTHER" id="PTHR12949:SF0">
    <property type="entry name" value="DNA-DIRECTED RNA POLYMERASE III SUBUNIT RPC3"/>
    <property type="match status" value="1"/>
</dbReference>
<evidence type="ECO:0000313" key="3">
    <source>
        <dbReference type="EMBL" id="GMI09525.1"/>
    </source>
</evidence>
<dbReference type="InterPro" id="IPR036388">
    <property type="entry name" value="WH-like_DNA-bd_sf"/>
</dbReference>